<dbReference type="Proteomes" id="UP000030377">
    <property type="component" value="Unassembled WGS sequence"/>
</dbReference>
<dbReference type="PROSITE" id="PS00934">
    <property type="entry name" value="GLYOXALASE_I_1"/>
    <property type="match status" value="1"/>
</dbReference>
<keyword evidence="3" id="KW-0456">Lyase</keyword>
<proteinExistence type="predicted"/>
<sequence>MRYLHTMLRVRNLDVALKFYQDALGLKEVRRIENDKGRFTLVFLCSADDLEALKKQPQTRGAPLVELTYNWDEEKYGEDRFFGHLAYEVDDIYATCAQLMKAGVTINRPPRDGNMAFVRSPDLHSIELLQKGEPKAPAEPWSSMPNTGHW</sequence>
<organism evidence="4 5">
    <name type="scientific">Bradyrhizobium japonicum</name>
    <dbReference type="NCBI Taxonomy" id="375"/>
    <lineage>
        <taxon>Bacteria</taxon>
        <taxon>Pseudomonadati</taxon>
        <taxon>Pseudomonadota</taxon>
        <taxon>Alphaproteobacteria</taxon>
        <taxon>Hyphomicrobiales</taxon>
        <taxon>Nitrobacteraceae</taxon>
        <taxon>Bradyrhizobium</taxon>
    </lineage>
</organism>
<accession>A0A0A3YR26</accession>
<dbReference type="InterPro" id="IPR018146">
    <property type="entry name" value="Glyoxalase_1_CS"/>
</dbReference>
<evidence type="ECO:0000313" key="5">
    <source>
        <dbReference type="Proteomes" id="UP000030377"/>
    </source>
</evidence>
<dbReference type="EMBL" id="CP017637">
    <property type="protein sequence ID" value="APG12195.1"/>
    <property type="molecule type" value="Genomic_DNA"/>
</dbReference>
<dbReference type="InterPro" id="IPR029068">
    <property type="entry name" value="Glyas_Bleomycin-R_OHBP_Dase"/>
</dbReference>
<dbReference type="RefSeq" id="WP_014495478.1">
    <property type="nucleotide sequence ID" value="NZ_BJNK01000001.1"/>
</dbReference>
<dbReference type="Pfam" id="PF00903">
    <property type="entry name" value="Glyoxalase"/>
    <property type="match status" value="1"/>
</dbReference>
<evidence type="ECO:0000313" key="6">
    <source>
        <dbReference type="Proteomes" id="UP000181962"/>
    </source>
</evidence>
<dbReference type="STRING" id="375.BKD09_RS28055"/>
<dbReference type="PROSITE" id="PS51819">
    <property type="entry name" value="VOC"/>
    <property type="match status" value="1"/>
</dbReference>
<protein>
    <submittedName>
        <fullName evidence="4">Glyoxalase</fullName>
    </submittedName>
    <submittedName>
        <fullName evidence="3">Lactoylglutathione lyase</fullName>
    </submittedName>
</protein>
<evidence type="ECO:0000313" key="4">
    <source>
        <dbReference type="EMBL" id="KGT76123.1"/>
    </source>
</evidence>
<dbReference type="OrthoDB" id="9789841at2"/>
<dbReference type="AlphaFoldDB" id="A0A0A3YR26"/>
<dbReference type="GeneID" id="64069618"/>
<dbReference type="GO" id="GO:0004462">
    <property type="term" value="F:lactoylglutathione lyase activity"/>
    <property type="evidence" value="ECO:0007669"/>
    <property type="project" value="InterPro"/>
</dbReference>
<reference evidence="3 6" key="2">
    <citation type="submission" date="2016-11" db="EMBL/GenBank/DDBJ databases">
        <title>Complete Genome Sequence of Bradyrhizobium sp. strain J5, an isolated from soybean nodule in Hokkaido.</title>
        <authorList>
            <person name="Kanehara K."/>
        </authorList>
    </citation>
    <scope>NUCLEOTIDE SEQUENCE [LARGE SCALE GENOMIC DNA]</scope>
    <source>
        <strain evidence="3 6">J5</strain>
    </source>
</reference>
<keyword evidence="1" id="KW-0479">Metal-binding</keyword>
<dbReference type="Proteomes" id="UP000181962">
    <property type="component" value="Chromosome"/>
</dbReference>
<dbReference type="GO" id="GO:0046872">
    <property type="term" value="F:metal ion binding"/>
    <property type="evidence" value="ECO:0007669"/>
    <property type="project" value="UniProtKB-KW"/>
</dbReference>
<dbReference type="SUPFAM" id="SSF54593">
    <property type="entry name" value="Glyoxalase/Bleomycin resistance protein/Dihydroxybiphenyl dioxygenase"/>
    <property type="match status" value="1"/>
</dbReference>
<gene>
    <name evidence="3" type="ORF">BKD09_28055</name>
    <name evidence="4" type="ORF">MA20_30360</name>
</gene>
<evidence type="ECO:0000259" key="2">
    <source>
        <dbReference type="PROSITE" id="PS51819"/>
    </source>
</evidence>
<reference evidence="4 5" key="1">
    <citation type="submission" date="2014-09" db="EMBL/GenBank/DDBJ databases">
        <title>Draft genome of Bradyrhizobium japonicum Is-34.</title>
        <authorList>
            <person name="Tsurumaru H."/>
            <person name="Yamakawa T."/>
            <person name="Hashimoto S."/>
            <person name="Okizaki K."/>
            <person name="Kanesaki Y."/>
            <person name="Yoshikawa H."/>
            <person name="Yajima S."/>
        </authorList>
    </citation>
    <scope>NUCLEOTIDE SEQUENCE [LARGE SCALE GENOMIC DNA]</scope>
    <source>
        <strain evidence="4 5">Is-34</strain>
    </source>
</reference>
<dbReference type="eggNOG" id="COG0346">
    <property type="taxonomic scope" value="Bacteria"/>
</dbReference>
<evidence type="ECO:0000313" key="3">
    <source>
        <dbReference type="EMBL" id="APG12195.1"/>
    </source>
</evidence>
<dbReference type="EMBL" id="JRPN01000021">
    <property type="protein sequence ID" value="KGT76123.1"/>
    <property type="molecule type" value="Genomic_DNA"/>
</dbReference>
<dbReference type="PANTHER" id="PTHR10374">
    <property type="entry name" value="LACTOYLGLUTATHIONE LYASE GLYOXALASE I"/>
    <property type="match status" value="1"/>
</dbReference>
<feature type="domain" description="VOC" evidence="2">
    <location>
        <begin position="2"/>
        <end position="131"/>
    </location>
</feature>
<dbReference type="InterPro" id="IPR037523">
    <property type="entry name" value="VOC_core"/>
</dbReference>
<dbReference type="KEGG" id="bjp:RN69_26190"/>
<name>A0A0A3YR26_BRAJP</name>
<dbReference type="PATRIC" id="fig|375.37.peg.2605"/>
<dbReference type="InterPro" id="IPR004360">
    <property type="entry name" value="Glyas_Fos-R_dOase_dom"/>
</dbReference>
<dbReference type="Gene3D" id="3.10.180.10">
    <property type="entry name" value="2,3-Dihydroxybiphenyl 1,2-Dioxygenase, domain 1"/>
    <property type="match status" value="1"/>
</dbReference>
<dbReference type="PANTHER" id="PTHR10374:SF30">
    <property type="entry name" value="LACTOYLGLUTATHIONE LYASE"/>
    <property type="match status" value="1"/>
</dbReference>
<evidence type="ECO:0000256" key="1">
    <source>
        <dbReference type="ARBA" id="ARBA00022723"/>
    </source>
</evidence>